<dbReference type="Pfam" id="PF17800">
    <property type="entry name" value="NPL"/>
    <property type="match status" value="1"/>
</dbReference>
<dbReference type="Proteomes" id="UP001222325">
    <property type="component" value="Unassembled WGS sequence"/>
</dbReference>
<feature type="region of interest" description="Disordered" evidence="1">
    <location>
        <begin position="132"/>
        <end position="245"/>
    </location>
</feature>
<protein>
    <recommendedName>
        <fullName evidence="2">Nucleoplasmin-like domain-containing protein</fullName>
    </recommendedName>
</protein>
<feature type="domain" description="Nucleoplasmin-like" evidence="2">
    <location>
        <begin position="610"/>
        <end position="698"/>
    </location>
</feature>
<evidence type="ECO:0000313" key="4">
    <source>
        <dbReference type="Proteomes" id="UP001222325"/>
    </source>
</evidence>
<evidence type="ECO:0000313" key="3">
    <source>
        <dbReference type="EMBL" id="KAJ7069078.1"/>
    </source>
</evidence>
<sequence>MWPHPLLASSSISACVSWQMLPSALQAALAATRPSSLAMPAPRNTSTARNSAAAQRPIRAQARRGQPRVALPIRAPSLAASAESLTWNTLLPPSAALAIPAARDTSAVLRNARNRRTAGGGKTTYVRLPSGRALPAAIPPPSSRLRPPPRLSRIAPSGRPVRVHLSRRILPSACSSSAPAHRFRPRRAPPPPPLKRLAHSRTASNAIAPRTHRAPPSHGARNAPRRRRASPRTAPSRLRESRAQWAESDCEQSQVLVAAAVTARAPYRPPLPPQLLSRCTSRVRSGAAKRRLSATAVLGAETSGGAGGACEGGPSARRRCECRSGRGLAKARRGQIANRAIPIPFVASMSLSLLLELGKCPRISARASTPSRATTTRPRATVGFTTPARAVRRLSGGGSRSIVVYIRHGMRRRSHHLTLERRASQRDAAQHSRSAAAAHVPNAAVAAQLWHPTRCPTCADAALDGARPRRAPCPDSSRHTHHVLGKGRVARAELRLLIDRVLFLSWQRTQDTYPTTCGAAMGIDERRAPRRRAYARARRPHHNHPARGVADALALMEGLPTAACSSFRWRAGTLQRTFGLFAEGSGLSNSSDLLRQTVWDPVFNFKVSRSLQIKGNASAIFAPLKTLKLSNATLGSDVVGEDGRTVVLLTHDSVASEDGCELAQSIPIFSLTPIKNEHTCLDIILTKGQRYSFKAQGPK</sequence>
<organism evidence="3 4">
    <name type="scientific">Mycena belliarum</name>
    <dbReference type="NCBI Taxonomy" id="1033014"/>
    <lineage>
        <taxon>Eukaryota</taxon>
        <taxon>Fungi</taxon>
        <taxon>Dikarya</taxon>
        <taxon>Basidiomycota</taxon>
        <taxon>Agaricomycotina</taxon>
        <taxon>Agaricomycetes</taxon>
        <taxon>Agaricomycetidae</taxon>
        <taxon>Agaricales</taxon>
        <taxon>Marasmiineae</taxon>
        <taxon>Mycenaceae</taxon>
        <taxon>Mycena</taxon>
    </lineage>
</organism>
<keyword evidence="4" id="KW-1185">Reference proteome</keyword>
<reference evidence="3" key="1">
    <citation type="submission" date="2023-03" db="EMBL/GenBank/DDBJ databases">
        <title>Massive genome expansion in bonnet fungi (Mycena s.s.) driven by repeated elements and novel gene families across ecological guilds.</title>
        <authorList>
            <consortium name="Lawrence Berkeley National Laboratory"/>
            <person name="Harder C.B."/>
            <person name="Miyauchi S."/>
            <person name="Viragh M."/>
            <person name="Kuo A."/>
            <person name="Thoen E."/>
            <person name="Andreopoulos B."/>
            <person name="Lu D."/>
            <person name="Skrede I."/>
            <person name="Drula E."/>
            <person name="Henrissat B."/>
            <person name="Morin E."/>
            <person name="Kohler A."/>
            <person name="Barry K."/>
            <person name="LaButti K."/>
            <person name="Morin E."/>
            <person name="Salamov A."/>
            <person name="Lipzen A."/>
            <person name="Mereny Z."/>
            <person name="Hegedus B."/>
            <person name="Baldrian P."/>
            <person name="Stursova M."/>
            <person name="Weitz H."/>
            <person name="Taylor A."/>
            <person name="Grigoriev I.V."/>
            <person name="Nagy L.G."/>
            <person name="Martin F."/>
            <person name="Kauserud H."/>
        </authorList>
    </citation>
    <scope>NUCLEOTIDE SEQUENCE</scope>
    <source>
        <strain evidence="3">CBHHK173m</strain>
    </source>
</reference>
<feature type="region of interest" description="Disordered" evidence="1">
    <location>
        <begin position="37"/>
        <end position="66"/>
    </location>
</feature>
<comment type="caution">
    <text evidence="3">The sequence shown here is derived from an EMBL/GenBank/DDBJ whole genome shotgun (WGS) entry which is preliminary data.</text>
</comment>
<name>A0AAD6XI18_9AGAR</name>
<feature type="compositionally biased region" description="Pro residues" evidence="1">
    <location>
        <begin position="137"/>
        <end position="150"/>
    </location>
</feature>
<dbReference type="AlphaFoldDB" id="A0AAD6XI18"/>
<gene>
    <name evidence="3" type="ORF">B0H15DRAFT_968865</name>
</gene>
<evidence type="ECO:0000259" key="2">
    <source>
        <dbReference type="Pfam" id="PF17800"/>
    </source>
</evidence>
<dbReference type="EMBL" id="JARJCN010000137">
    <property type="protein sequence ID" value="KAJ7069078.1"/>
    <property type="molecule type" value="Genomic_DNA"/>
</dbReference>
<proteinExistence type="predicted"/>
<dbReference type="InterPro" id="IPR041232">
    <property type="entry name" value="NPL"/>
</dbReference>
<evidence type="ECO:0000256" key="1">
    <source>
        <dbReference type="SAM" id="MobiDB-lite"/>
    </source>
</evidence>
<accession>A0AAD6XI18</accession>